<gene>
    <name evidence="28" type="primary">106091083</name>
</gene>
<evidence type="ECO:0000256" key="4">
    <source>
        <dbReference type="ARBA" id="ARBA00005446"/>
    </source>
</evidence>
<protein>
    <recommendedName>
        <fullName evidence="19">ATP-dependent DNA helicase Q4</fullName>
        <ecNumber evidence="17">5.6.2.4</ecNumber>
    </recommendedName>
    <alternativeName>
        <fullName evidence="20">DNA 3'-5' helicase RecQ4</fullName>
    </alternativeName>
    <alternativeName>
        <fullName evidence="21">DNA helicase, RecQ-like type 4</fullName>
    </alternativeName>
    <alternativeName>
        <fullName evidence="22">RecQ protein-like 4</fullName>
    </alternativeName>
</protein>
<keyword evidence="23" id="KW-0863">Zinc-finger</keyword>
<dbReference type="Pfam" id="PF11719">
    <property type="entry name" value="Drc1-Sld2"/>
    <property type="match status" value="1"/>
</dbReference>
<dbReference type="Pfam" id="PF00098">
    <property type="entry name" value="zf-CCHC"/>
    <property type="match status" value="1"/>
</dbReference>
<dbReference type="InterPro" id="IPR027417">
    <property type="entry name" value="P-loop_NTPase"/>
</dbReference>
<dbReference type="GO" id="GO:0009378">
    <property type="term" value="F:four-way junction helicase activity"/>
    <property type="evidence" value="ECO:0007669"/>
    <property type="project" value="TreeGrafter"/>
</dbReference>
<dbReference type="InterPro" id="IPR036875">
    <property type="entry name" value="Znf_CCHC_sf"/>
</dbReference>
<feature type="compositionally biased region" description="Low complexity" evidence="24">
    <location>
        <begin position="546"/>
        <end position="555"/>
    </location>
</feature>
<feature type="compositionally biased region" description="Polar residues" evidence="24">
    <location>
        <begin position="316"/>
        <end position="340"/>
    </location>
</feature>
<dbReference type="NCBIfam" id="TIGR00614">
    <property type="entry name" value="recQ_fam"/>
    <property type="match status" value="1"/>
</dbReference>
<feature type="compositionally biased region" description="Polar residues" evidence="24">
    <location>
        <begin position="356"/>
        <end position="376"/>
    </location>
</feature>
<evidence type="ECO:0000256" key="16">
    <source>
        <dbReference type="ARBA" id="ARBA00034617"/>
    </source>
</evidence>
<dbReference type="InterPro" id="IPR001650">
    <property type="entry name" value="Helicase_C-like"/>
</dbReference>
<dbReference type="InterPro" id="IPR001878">
    <property type="entry name" value="Znf_CCHC"/>
</dbReference>
<evidence type="ECO:0000259" key="25">
    <source>
        <dbReference type="PROSITE" id="PS50158"/>
    </source>
</evidence>
<dbReference type="CDD" id="cd18794">
    <property type="entry name" value="SF2_C_RecQ"/>
    <property type="match status" value="1"/>
</dbReference>
<dbReference type="KEGG" id="scac:106091083"/>
<evidence type="ECO:0000256" key="14">
    <source>
        <dbReference type="ARBA" id="ARBA00023235"/>
    </source>
</evidence>
<dbReference type="Gene3D" id="1.10.10.1460">
    <property type="match status" value="1"/>
</dbReference>
<feature type="region of interest" description="Disordered" evidence="24">
    <location>
        <begin position="183"/>
        <end position="232"/>
    </location>
</feature>
<evidence type="ECO:0000259" key="27">
    <source>
        <dbReference type="PROSITE" id="PS51194"/>
    </source>
</evidence>
<dbReference type="PROSITE" id="PS50158">
    <property type="entry name" value="ZF_CCHC"/>
    <property type="match status" value="1"/>
</dbReference>
<evidence type="ECO:0000256" key="5">
    <source>
        <dbReference type="ARBA" id="ARBA00022490"/>
    </source>
</evidence>
<dbReference type="OrthoDB" id="18781at2759"/>
<dbReference type="PANTHER" id="PTHR13710:SF108">
    <property type="entry name" value="ATP-DEPENDENT DNA HELICASE Q4"/>
    <property type="match status" value="1"/>
</dbReference>
<keyword evidence="7" id="KW-0479">Metal-binding</keyword>
<evidence type="ECO:0000313" key="29">
    <source>
        <dbReference type="Proteomes" id="UP000095300"/>
    </source>
</evidence>
<feature type="compositionally biased region" description="Basic residues" evidence="24">
    <location>
        <begin position="476"/>
        <end position="489"/>
    </location>
</feature>
<feature type="region of interest" description="Disordered" evidence="24">
    <location>
        <begin position="790"/>
        <end position="824"/>
    </location>
</feature>
<feature type="compositionally biased region" description="Acidic residues" evidence="24">
    <location>
        <begin position="451"/>
        <end position="470"/>
    </location>
</feature>
<dbReference type="Gene3D" id="3.40.50.300">
    <property type="entry name" value="P-loop containing nucleotide triphosphate hydrolases"/>
    <property type="match status" value="2"/>
</dbReference>
<evidence type="ECO:0000256" key="21">
    <source>
        <dbReference type="ARBA" id="ARBA00078242"/>
    </source>
</evidence>
<dbReference type="FunFam" id="3.40.50.300:FF:001084">
    <property type="entry name" value="RecQ like helicase 4"/>
    <property type="match status" value="1"/>
</dbReference>
<evidence type="ECO:0000256" key="9">
    <source>
        <dbReference type="ARBA" id="ARBA00022801"/>
    </source>
</evidence>
<dbReference type="GO" id="GO:0008270">
    <property type="term" value="F:zinc ion binding"/>
    <property type="evidence" value="ECO:0007669"/>
    <property type="project" value="UniProtKB-KW"/>
</dbReference>
<evidence type="ECO:0000256" key="15">
    <source>
        <dbReference type="ARBA" id="ARBA00023242"/>
    </source>
</evidence>
<evidence type="ECO:0000256" key="17">
    <source>
        <dbReference type="ARBA" id="ARBA00034808"/>
    </source>
</evidence>
<dbReference type="VEuPathDB" id="VectorBase:SCAU012248"/>
<comment type="catalytic activity">
    <reaction evidence="18">
        <text>ATP + H2O = ADP + phosphate + H(+)</text>
        <dbReference type="Rhea" id="RHEA:13065"/>
        <dbReference type="ChEBI" id="CHEBI:15377"/>
        <dbReference type="ChEBI" id="CHEBI:15378"/>
        <dbReference type="ChEBI" id="CHEBI:30616"/>
        <dbReference type="ChEBI" id="CHEBI:43474"/>
        <dbReference type="ChEBI" id="CHEBI:456216"/>
    </reaction>
</comment>
<evidence type="ECO:0000256" key="23">
    <source>
        <dbReference type="PROSITE-ProRule" id="PRU00047"/>
    </source>
</evidence>
<dbReference type="GO" id="GO:0005694">
    <property type="term" value="C:chromosome"/>
    <property type="evidence" value="ECO:0007669"/>
    <property type="project" value="TreeGrafter"/>
</dbReference>
<dbReference type="SMART" id="SM00490">
    <property type="entry name" value="HELICc"/>
    <property type="match status" value="1"/>
</dbReference>
<evidence type="ECO:0000256" key="10">
    <source>
        <dbReference type="ARBA" id="ARBA00022806"/>
    </source>
</evidence>
<dbReference type="GO" id="GO:0000724">
    <property type="term" value="P:double-strand break repair via homologous recombination"/>
    <property type="evidence" value="ECO:0007669"/>
    <property type="project" value="TreeGrafter"/>
</dbReference>
<keyword evidence="8" id="KW-0547">Nucleotide-binding</keyword>
<dbReference type="CDD" id="cd22289">
    <property type="entry name" value="RecQL4_SLD2_NTD"/>
    <property type="match status" value="1"/>
</dbReference>
<dbReference type="PROSITE" id="PS51192">
    <property type="entry name" value="HELICASE_ATP_BIND_1"/>
    <property type="match status" value="1"/>
</dbReference>
<evidence type="ECO:0000256" key="19">
    <source>
        <dbReference type="ARBA" id="ARBA00074290"/>
    </source>
</evidence>
<feature type="compositionally biased region" description="Acidic residues" evidence="24">
    <location>
        <begin position="576"/>
        <end position="585"/>
    </location>
</feature>
<keyword evidence="5" id="KW-0963">Cytoplasm</keyword>
<dbReference type="EnsemblMetazoa" id="SCAU012248-RA">
    <property type="protein sequence ID" value="SCAU012248-PA"/>
    <property type="gene ID" value="SCAU012248"/>
</dbReference>
<evidence type="ECO:0000256" key="12">
    <source>
        <dbReference type="ARBA" id="ARBA00022840"/>
    </source>
</evidence>
<organism evidence="28 29">
    <name type="scientific">Stomoxys calcitrans</name>
    <name type="common">Stable fly</name>
    <name type="synonym">Conops calcitrans</name>
    <dbReference type="NCBI Taxonomy" id="35570"/>
    <lineage>
        <taxon>Eukaryota</taxon>
        <taxon>Metazoa</taxon>
        <taxon>Ecdysozoa</taxon>
        <taxon>Arthropoda</taxon>
        <taxon>Hexapoda</taxon>
        <taxon>Insecta</taxon>
        <taxon>Pterygota</taxon>
        <taxon>Neoptera</taxon>
        <taxon>Endopterygota</taxon>
        <taxon>Diptera</taxon>
        <taxon>Brachycera</taxon>
        <taxon>Muscomorpha</taxon>
        <taxon>Muscoidea</taxon>
        <taxon>Muscidae</taxon>
        <taxon>Stomoxys</taxon>
    </lineage>
</organism>
<keyword evidence="12" id="KW-0067">ATP-binding</keyword>
<dbReference type="GO" id="GO:0005634">
    <property type="term" value="C:nucleus"/>
    <property type="evidence" value="ECO:0007669"/>
    <property type="project" value="UniProtKB-SubCell"/>
</dbReference>
<dbReference type="CDD" id="cd18018">
    <property type="entry name" value="DEXHc_RecQ4-like"/>
    <property type="match status" value="1"/>
</dbReference>
<dbReference type="InterPro" id="IPR011545">
    <property type="entry name" value="DEAD/DEAH_box_helicase_dom"/>
</dbReference>
<dbReference type="GO" id="GO:0043138">
    <property type="term" value="F:3'-5' DNA helicase activity"/>
    <property type="evidence" value="ECO:0007669"/>
    <property type="project" value="UniProtKB-EC"/>
</dbReference>
<proteinExistence type="inferred from homology"/>
<feature type="compositionally biased region" description="Basic residues" evidence="24">
    <location>
        <begin position="531"/>
        <end position="545"/>
    </location>
</feature>
<evidence type="ECO:0000256" key="3">
    <source>
        <dbReference type="ARBA" id="ARBA00004496"/>
    </source>
</evidence>
<dbReference type="GO" id="GO:0006260">
    <property type="term" value="P:DNA replication"/>
    <property type="evidence" value="ECO:0007669"/>
    <property type="project" value="InterPro"/>
</dbReference>
<evidence type="ECO:0000256" key="20">
    <source>
        <dbReference type="ARBA" id="ARBA00076756"/>
    </source>
</evidence>
<keyword evidence="29" id="KW-1185">Reference proteome</keyword>
<keyword evidence="10" id="KW-0347">Helicase</keyword>
<dbReference type="GO" id="GO:0051276">
    <property type="term" value="P:chromosome organization"/>
    <property type="evidence" value="ECO:0007669"/>
    <property type="project" value="UniProtKB-ARBA"/>
</dbReference>
<dbReference type="SMART" id="SM00487">
    <property type="entry name" value="DEXDc"/>
    <property type="match status" value="1"/>
</dbReference>
<keyword evidence="11" id="KW-0862">Zinc</keyword>
<evidence type="ECO:0000256" key="7">
    <source>
        <dbReference type="ARBA" id="ARBA00022723"/>
    </source>
</evidence>
<evidence type="ECO:0000256" key="8">
    <source>
        <dbReference type="ARBA" id="ARBA00022741"/>
    </source>
</evidence>
<feature type="domain" description="Helicase ATP-binding" evidence="26">
    <location>
        <begin position="930"/>
        <end position="1107"/>
    </location>
</feature>
<feature type="domain" description="CCHC-type" evidence="25">
    <location>
        <begin position="719"/>
        <end position="734"/>
    </location>
</feature>
<dbReference type="InterPro" id="IPR021110">
    <property type="entry name" value="DNA_rep_checkpnt_protein"/>
</dbReference>
<dbReference type="Pfam" id="PF00270">
    <property type="entry name" value="DEAD"/>
    <property type="match status" value="1"/>
</dbReference>
<comment type="subcellular location">
    <subcellularLocation>
        <location evidence="3">Cytoplasm</location>
    </subcellularLocation>
    <subcellularLocation>
        <location evidence="2">Nucleus</location>
    </subcellularLocation>
</comment>
<dbReference type="EC" id="5.6.2.4" evidence="17"/>
<evidence type="ECO:0000313" key="28">
    <source>
        <dbReference type="EnsemblMetazoa" id="SCAU012248-PA"/>
    </source>
</evidence>
<dbReference type="SMART" id="SM00343">
    <property type="entry name" value="ZnF_C2HC"/>
    <property type="match status" value="1"/>
</dbReference>
<evidence type="ECO:0000256" key="11">
    <source>
        <dbReference type="ARBA" id="ARBA00022833"/>
    </source>
</evidence>
<reference evidence="28" key="1">
    <citation type="submission" date="2020-05" db="UniProtKB">
        <authorList>
            <consortium name="EnsemblMetazoa"/>
        </authorList>
    </citation>
    <scope>IDENTIFICATION</scope>
    <source>
        <strain evidence="28">USDA</strain>
    </source>
</reference>
<keyword evidence="9" id="KW-0378">Hydrolase</keyword>
<accession>A0A1I8PYI5</accession>
<dbReference type="Gene3D" id="4.10.60.10">
    <property type="entry name" value="Zinc finger, CCHC-type"/>
    <property type="match status" value="1"/>
</dbReference>
<dbReference type="InterPro" id="IPR014001">
    <property type="entry name" value="Helicase_ATP-bd"/>
</dbReference>
<evidence type="ECO:0000256" key="2">
    <source>
        <dbReference type="ARBA" id="ARBA00004123"/>
    </source>
</evidence>
<dbReference type="FunFam" id="1.10.10.1460:FF:000001">
    <property type="entry name" value="DNA replication regulator Sld2"/>
    <property type="match status" value="1"/>
</dbReference>
<dbReference type="GO" id="GO:0003677">
    <property type="term" value="F:DNA binding"/>
    <property type="evidence" value="ECO:0007669"/>
    <property type="project" value="UniProtKB-KW"/>
</dbReference>
<evidence type="ECO:0000256" key="13">
    <source>
        <dbReference type="ARBA" id="ARBA00023125"/>
    </source>
</evidence>
<dbReference type="GO" id="GO:0016787">
    <property type="term" value="F:hydrolase activity"/>
    <property type="evidence" value="ECO:0007669"/>
    <property type="project" value="UniProtKB-KW"/>
</dbReference>
<name>A0A1I8PYI5_STOCA</name>
<sequence>MEDPVFKQKYQKYKLRVKLWEKDFKKKHGRVPSKYDIREASQDIRDSYKMYYKLKTTFLEDTLNDVLSDDGFDVLEMSQLSQREGDLDISLTEDSINGGPKLPIDISSLVAAQEDLANTFKPNDHSVAFSNVHQLPEDASVFSTTNVPNSNENRVLKEFEAVEEIDLNKNAWGTKVSMKPSAKVKKEDEATRRSLKPNFNEKLFNNSSFSKRNPRKSVSKSSLENSLRGTQSSLSNSLITTKEILPDLETILLQKAKEQQAAATINANPLLAVDKSSDMVKTQVDEGWLERNAVQIGLEPRPSNSVKKVIDHSKKPQSTPPRKSTYGLSNIDITKLQTSVELRRDDSKGTEFNPEIDTSSGLTSENPTIKPSNEVTTKSKKRQTKMKDSDSDSMVGDSEEENESQEYRHIVKRRRVVSSTSPKEQNKDIASEQTSQPLKTEENLKPPNALEDTEEEDIYADAGSDEDADYEQPQKTQRKRAVAKRRTAKKPNATTTPKKSETKIKETVLDDKEEASLGPEDTDVKVETKKSTAKSRTTRKAKKPSPKNSDSSKTKVAAKIQRVSGRNASKLKESVDGAEEPEEVPLDPEDLKYVLALERGDITSVPRIKQTDLDKADHLAQQYINKIVSIGGATAKPIPVTAAEEKRAAAKRKLEEKIASGKLNENFVTINIQKKTFVRGKKTVNYSKYKKKLWKDKKRVAALTGPDMDMRGCDGGTLKCFTCGQTGHFAQNCKVKGDSLLPLTAQLEEDPSPFPTLEEAEQMASQSALAAHSRNISKLPQAANAAIYRTDQHKEDSEDDNEEPNNVPANQCSSDDDENEQGDHQDAEDILMETDEELDTFDVDSAAKANEKSPIKNYVGHKIPEAFLKAAGLDVNDTTSSGNAPSKFGGVEPLYDLNADGTVIEATPEVLEVLRMFGHTNFRKGQDRAVMRILSGMSTLVTLSTGSGKSLCYQLPAYIYSRQRKAITLVISPLVSLMEDQVTGVPHFLRAHCLHTNQTPQQRIKIMQLIADGEIDVLLVSPEAVVSGERSTGFGSILRQLPPIAFACIDEAHCVSQWSHNFRPSYLMICKVLKKNLGVKCVLGLTATATLPTRLSIINHLGIPDGERGIISDIPLPDNLILSVSKDENKDTALLQLLLSKRFESCHSIIVYCTRRDECERVAAFLRTCLQDRKALQPENDKKKRKRVNWHAEPYHAGMNASRRRTIQNAFMKNELRIVVATIAFGMGINKPDIRAVIHYNMPRNFESYVQEVGRAGRDNQISHCHLFLDANGSDTNELRRHIYANSLDRHVIRKLLQRIFVPCSCDKNLKDGVHVKPIATTSKPSNNSHQLADVDASNFGNMHGEIDGTISKPRHHVCPGHEIGFSIEQTVEALDIPSENISTLLCYMELDNRWCMNVLSSAYIKAKIISYGGPKYLKHAAKECPPLAMAIALEIKNGTFKEDANIIEFSVVDISAAIGWNSGVVKYQLKNLEWVQVNGYPKRSPITVSFYELGFRIKAPGDFTIEEIDDALDILYNRCVKQEKTQLIQLQYVFQGLSSVAYNSHVPCCSENFSHDRSDQLKAIIRDYFRNDYPKDLKLEIEESKVSDGDIESDVIALINMYPENNFTGRNVARLFHGISSPNYPAVMWHRCKFWRAHSKTDFNRIVRLANGVIVKMRT</sequence>
<dbReference type="SUPFAM" id="SSF57756">
    <property type="entry name" value="Retrovirus zinc finger-like domains"/>
    <property type="match status" value="1"/>
</dbReference>
<feature type="compositionally biased region" description="Basic and acidic residues" evidence="24">
    <location>
        <begin position="498"/>
        <end position="510"/>
    </location>
</feature>
<feature type="compositionally biased region" description="Polar residues" evidence="24">
    <location>
        <begin position="219"/>
        <end position="232"/>
    </location>
</feature>
<dbReference type="Proteomes" id="UP000095300">
    <property type="component" value="Unassembled WGS sequence"/>
</dbReference>
<comment type="similarity">
    <text evidence="4">Belongs to the helicase family. RecQ subfamily.</text>
</comment>
<keyword evidence="6" id="KW-0597">Phosphoprotein</keyword>
<evidence type="ECO:0000256" key="24">
    <source>
        <dbReference type="SAM" id="MobiDB-lite"/>
    </source>
</evidence>
<dbReference type="STRING" id="35570.A0A1I8PYI5"/>
<feature type="region of interest" description="Disordered" evidence="24">
    <location>
        <begin position="295"/>
        <end position="585"/>
    </location>
</feature>
<dbReference type="SUPFAM" id="SSF52540">
    <property type="entry name" value="P-loop containing nucleoside triphosphate hydrolases"/>
    <property type="match status" value="1"/>
</dbReference>
<comment type="cofactor">
    <cofactor evidence="1">
        <name>Zn(2+)</name>
        <dbReference type="ChEBI" id="CHEBI:29105"/>
    </cofactor>
</comment>
<dbReference type="GO" id="GO:0005737">
    <property type="term" value="C:cytoplasm"/>
    <property type="evidence" value="ECO:0007669"/>
    <property type="project" value="UniProtKB-SubCell"/>
</dbReference>
<evidence type="ECO:0000256" key="6">
    <source>
        <dbReference type="ARBA" id="ARBA00022553"/>
    </source>
</evidence>
<dbReference type="Pfam" id="PF00271">
    <property type="entry name" value="Helicase_C"/>
    <property type="match status" value="1"/>
</dbReference>
<dbReference type="FunFam" id="3.40.50.300:FF:000772">
    <property type="entry name" value="ATP-dependent DNA helicase Q4"/>
    <property type="match status" value="1"/>
</dbReference>
<keyword evidence="15" id="KW-0539">Nucleus</keyword>
<evidence type="ECO:0000256" key="18">
    <source>
        <dbReference type="ARBA" id="ARBA00049360"/>
    </source>
</evidence>
<dbReference type="PROSITE" id="PS51194">
    <property type="entry name" value="HELICASE_CTER"/>
    <property type="match status" value="1"/>
</dbReference>
<dbReference type="PANTHER" id="PTHR13710">
    <property type="entry name" value="DNA HELICASE RECQ FAMILY MEMBER"/>
    <property type="match status" value="1"/>
</dbReference>
<keyword evidence="14" id="KW-0413">Isomerase</keyword>
<comment type="catalytic activity">
    <reaction evidence="16">
        <text>Couples ATP hydrolysis with the unwinding of duplex DNA by translocating in the 3'-5' direction.</text>
        <dbReference type="EC" id="5.6.2.4"/>
    </reaction>
</comment>
<dbReference type="InterPro" id="IPR004589">
    <property type="entry name" value="DNA_helicase_ATP-dep_RecQ"/>
</dbReference>
<evidence type="ECO:0000256" key="1">
    <source>
        <dbReference type="ARBA" id="ARBA00001947"/>
    </source>
</evidence>
<keyword evidence="13" id="KW-0238">DNA-binding</keyword>
<feature type="domain" description="Helicase C-terminal" evidence="27">
    <location>
        <begin position="1138"/>
        <end position="1301"/>
    </location>
</feature>
<evidence type="ECO:0000256" key="22">
    <source>
        <dbReference type="ARBA" id="ARBA00084018"/>
    </source>
</evidence>
<dbReference type="GO" id="GO:0005524">
    <property type="term" value="F:ATP binding"/>
    <property type="evidence" value="ECO:0007669"/>
    <property type="project" value="UniProtKB-KW"/>
</dbReference>
<evidence type="ECO:0000259" key="26">
    <source>
        <dbReference type="PROSITE" id="PS51192"/>
    </source>
</evidence>